<feature type="compositionally biased region" description="Low complexity" evidence="1">
    <location>
        <begin position="525"/>
        <end position="537"/>
    </location>
</feature>
<feature type="compositionally biased region" description="Low complexity" evidence="1">
    <location>
        <begin position="468"/>
        <end position="479"/>
    </location>
</feature>
<comment type="caution">
    <text evidence="2">The sequence shown here is derived from an EMBL/GenBank/DDBJ whole genome shotgun (WGS) entry which is preliminary data.</text>
</comment>
<organism evidence="2 3">
    <name type="scientific">Phyllosticta capitalensis</name>
    <dbReference type="NCBI Taxonomy" id="121624"/>
    <lineage>
        <taxon>Eukaryota</taxon>
        <taxon>Fungi</taxon>
        <taxon>Dikarya</taxon>
        <taxon>Ascomycota</taxon>
        <taxon>Pezizomycotina</taxon>
        <taxon>Dothideomycetes</taxon>
        <taxon>Dothideomycetes incertae sedis</taxon>
        <taxon>Botryosphaeriales</taxon>
        <taxon>Phyllostictaceae</taxon>
        <taxon>Phyllosticta</taxon>
    </lineage>
</organism>
<feature type="region of interest" description="Disordered" evidence="1">
    <location>
        <begin position="468"/>
        <end position="495"/>
    </location>
</feature>
<proteinExistence type="predicted"/>
<feature type="compositionally biased region" description="Polar residues" evidence="1">
    <location>
        <begin position="579"/>
        <end position="617"/>
    </location>
</feature>
<reference evidence="2 3" key="1">
    <citation type="submission" date="2024-04" db="EMBL/GenBank/DDBJ databases">
        <title>Phyllosticta paracitricarpa is synonymous to the EU quarantine fungus P. citricarpa based on phylogenomic analyses.</title>
        <authorList>
            <consortium name="Lawrence Berkeley National Laboratory"/>
            <person name="Van Ingen-Buijs V.A."/>
            <person name="Van Westerhoven A.C."/>
            <person name="Haridas S."/>
            <person name="Skiadas P."/>
            <person name="Martin F."/>
            <person name="Groenewald J.Z."/>
            <person name="Crous P.W."/>
            <person name="Seidl M.F."/>
        </authorList>
    </citation>
    <scope>NUCLEOTIDE SEQUENCE [LARGE SCALE GENOMIC DNA]</scope>
    <source>
        <strain evidence="2 3">CBS 123374</strain>
    </source>
</reference>
<keyword evidence="3" id="KW-1185">Reference proteome</keyword>
<evidence type="ECO:0000313" key="3">
    <source>
        <dbReference type="Proteomes" id="UP001492380"/>
    </source>
</evidence>
<feature type="region of interest" description="Disordered" evidence="1">
    <location>
        <begin position="558"/>
        <end position="633"/>
    </location>
</feature>
<gene>
    <name evidence="2" type="ORF">HDK90DRAFT_522785</name>
</gene>
<sequence>MDETYYTPEWDPLLKHFHAVFGPHLGVLRGGLELSRDQIDALLDAVSRFEDREEQINFLRDIGMTPQKCGDRETHSTRIANLEQVNVDVMARLQTLEEAVNEPPEVQVEEKVNFGLDFDQRTNNVKKDLNDFRYSGPEGHYRPLPRFPNPAPYDPPKPTGPPAPEPKYPAPTAEWNRPTPVQSRGQGTRPGRFDRAKTFVKDYFKGSAPPVQSNPAPPQRRLRRVTYKDLDSFPAPPAWDEGLYDGGLLGQEMHVVDHMRLWEHPKFNRRSVKIRSIQEDLPTEALLAQLPLGHYILKITRRPSPVDHRDDVSLTFLSTADAETFTSTARRSHSTRMLHGLITHENEKTTPVPRKVQAAIYDLELRASRIMVLEAVPVSFYQGDELREQLFEVFENALELILGPPKFYTDATSRNVEIQFCNVGAAIQAWHAFNTKKATSDPLWRMVIISFKKDGTLPKLCIEPDSPSSCSSSSIAASEDFLEPTPDDRGNIGRNEYHTSQTYAAQEGFALHDIKKSEEDTSGNDSSSPAAAASPDANQTDGTQDQADIAAMPAEEGVSGLGISTPAGDQLEEGEIDTTDSSNNGEVNTANDTSQGESSTNAGPSNSAIAGSTQRPSSEPAILIRGNLPVRPGDANAIAIARSMGKSRWAD</sequence>
<feature type="compositionally biased region" description="Basic and acidic residues" evidence="1">
    <location>
        <begin position="486"/>
        <end position="495"/>
    </location>
</feature>
<accession>A0ABR1Z083</accession>
<evidence type="ECO:0000313" key="2">
    <source>
        <dbReference type="EMBL" id="KAK8244369.1"/>
    </source>
</evidence>
<dbReference type="EMBL" id="JBBWRZ010000002">
    <property type="protein sequence ID" value="KAK8244369.1"/>
    <property type="molecule type" value="Genomic_DNA"/>
</dbReference>
<feature type="compositionally biased region" description="Pro residues" evidence="1">
    <location>
        <begin position="145"/>
        <end position="169"/>
    </location>
</feature>
<name>A0ABR1Z083_9PEZI</name>
<evidence type="ECO:0000256" key="1">
    <source>
        <dbReference type="SAM" id="MobiDB-lite"/>
    </source>
</evidence>
<feature type="region of interest" description="Disordered" evidence="1">
    <location>
        <begin position="517"/>
        <end position="544"/>
    </location>
</feature>
<feature type="region of interest" description="Disordered" evidence="1">
    <location>
        <begin position="127"/>
        <end position="193"/>
    </location>
</feature>
<protein>
    <submittedName>
        <fullName evidence="2">Uncharacterized protein</fullName>
    </submittedName>
</protein>
<dbReference type="Proteomes" id="UP001492380">
    <property type="component" value="Unassembled WGS sequence"/>
</dbReference>